<gene>
    <name evidence="2" type="ORF">C7B81_07510</name>
</gene>
<dbReference type="SUPFAM" id="SSF56112">
    <property type="entry name" value="Protein kinase-like (PK-like)"/>
    <property type="match status" value="1"/>
</dbReference>
<dbReference type="SMART" id="SM00220">
    <property type="entry name" value="S_TKc"/>
    <property type="match status" value="1"/>
</dbReference>
<keyword evidence="3" id="KW-1185">Reference proteome</keyword>
<dbReference type="Pfam" id="PF00069">
    <property type="entry name" value="Pkinase"/>
    <property type="match status" value="1"/>
</dbReference>
<protein>
    <recommendedName>
        <fullName evidence="1">Protein kinase domain-containing protein</fullName>
    </recommendedName>
</protein>
<comment type="caution">
    <text evidence="2">The sequence shown here is derived from an EMBL/GenBank/DDBJ whole genome shotgun (WGS) entry which is preliminary data.</text>
</comment>
<evidence type="ECO:0000313" key="2">
    <source>
        <dbReference type="EMBL" id="PSB37937.1"/>
    </source>
</evidence>
<dbReference type="PROSITE" id="PS50011">
    <property type="entry name" value="PROTEIN_KINASE_DOM"/>
    <property type="match status" value="1"/>
</dbReference>
<organism evidence="2 3">
    <name type="scientific">Aphanothece cf. minutissima CCALA 015</name>
    <dbReference type="NCBI Taxonomy" id="2107695"/>
    <lineage>
        <taxon>Bacteria</taxon>
        <taxon>Bacillati</taxon>
        <taxon>Cyanobacteriota</taxon>
        <taxon>Cyanophyceae</taxon>
        <taxon>Oscillatoriophycideae</taxon>
        <taxon>Chroococcales</taxon>
        <taxon>Aphanothecaceae</taxon>
        <taxon>Aphanothece</taxon>
    </lineage>
</organism>
<dbReference type="InterPro" id="IPR051681">
    <property type="entry name" value="Ser/Thr_Kinases-Pseudokinases"/>
</dbReference>
<dbReference type="Proteomes" id="UP000238218">
    <property type="component" value="Unassembled WGS sequence"/>
</dbReference>
<reference evidence="2 3" key="1">
    <citation type="submission" date="2018-02" db="EMBL/GenBank/DDBJ databases">
        <authorList>
            <person name="Moore K."/>
            <person name="Momper L."/>
        </authorList>
    </citation>
    <scope>NUCLEOTIDE SEQUENCE [LARGE SCALE GENOMIC DNA]</scope>
    <source>
        <strain evidence="2 3">CCALA 015</strain>
    </source>
</reference>
<dbReference type="CDD" id="cd14014">
    <property type="entry name" value="STKc_PknB_like"/>
    <property type="match status" value="1"/>
</dbReference>
<proteinExistence type="predicted"/>
<dbReference type="Gene3D" id="1.10.510.10">
    <property type="entry name" value="Transferase(Phosphotransferase) domain 1"/>
    <property type="match status" value="1"/>
</dbReference>
<evidence type="ECO:0000313" key="3">
    <source>
        <dbReference type="Proteomes" id="UP000238218"/>
    </source>
</evidence>
<name>A0ABX5FBP2_9CHRO</name>
<sequence length="354" mass="38422">MPSIPDRYRPTGEVLRGGMSEVFICIDVLLDRKVVIKFIGDPGQLNRVIDEIKALQKLRSKHVVQIYDYFLDLANQQIGIVEEFVGGTSLQDYPPPGLTPSVDDYLFLLYQVSSGIADLHGQGVIHRDIKPANIKFDDAGLVKIFDFGLARFAGQNDHTVGFSGTLIYAAPELLRAHALAFTTAIDVYAFGILAWHLSGQGIPRELLSVPPLLDSKPSFASLSIAIPGELVALLDRATLLNPDERPRISEIVHTIESLLLKDKHKGLLVSGNETLVIGSDKRVARLKLGAASSIGIQYTGFAFCVTETDGLVLVNNNTIHVGDVLPKSCVITLGGAEGNRVFATFDISNPEVVL</sequence>
<dbReference type="EMBL" id="PVWP01000004">
    <property type="protein sequence ID" value="PSB37937.1"/>
    <property type="molecule type" value="Genomic_DNA"/>
</dbReference>
<feature type="domain" description="Protein kinase" evidence="1">
    <location>
        <begin position="8"/>
        <end position="259"/>
    </location>
</feature>
<dbReference type="InterPro" id="IPR000719">
    <property type="entry name" value="Prot_kinase_dom"/>
</dbReference>
<accession>A0ABX5FBP2</accession>
<dbReference type="InterPro" id="IPR011009">
    <property type="entry name" value="Kinase-like_dom_sf"/>
</dbReference>
<evidence type="ECO:0000259" key="1">
    <source>
        <dbReference type="PROSITE" id="PS50011"/>
    </source>
</evidence>
<dbReference type="PANTHER" id="PTHR44329">
    <property type="entry name" value="SERINE/THREONINE-PROTEIN KINASE TNNI3K-RELATED"/>
    <property type="match status" value="1"/>
</dbReference>
<reference evidence="2 3" key="2">
    <citation type="submission" date="2018-03" db="EMBL/GenBank/DDBJ databases">
        <title>The ancient ancestry and fast evolution of plastids.</title>
        <authorList>
            <person name="Moore K.R."/>
            <person name="Magnabosco C."/>
            <person name="Momper L."/>
            <person name="Gold D.A."/>
            <person name="Bosak T."/>
            <person name="Fournier G.P."/>
        </authorList>
    </citation>
    <scope>NUCLEOTIDE SEQUENCE [LARGE SCALE GENOMIC DNA]</scope>
    <source>
        <strain evidence="2 3">CCALA 015</strain>
    </source>
</reference>